<keyword evidence="4" id="KW-0720">Serine protease</keyword>
<evidence type="ECO:0000313" key="8">
    <source>
        <dbReference type="Proteomes" id="UP000001058"/>
    </source>
</evidence>
<evidence type="ECO:0000256" key="3">
    <source>
        <dbReference type="ARBA" id="ARBA00022801"/>
    </source>
</evidence>
<comment type="similarity">
    <text evidence="1">Belongs to the peptidase S8 family.</text>
</comment>
<keyword evidence="3" id="KW-0378">Hydrolase</keyword>
<proteinExistence type="inferred from homology"/>
<dbReference type="InParanoid" id="D8U6L2"/>
<sequence length="1115" mass="120502">MRLDTLQYEVPVRLPSPENACTPLQGSYAGSVVIVDLKQTACTNTTIAFNIVKAGAAAILFVHPDNVFVEASMYLKPTGFALPTNSLISRAQGLRVIDALKNISNSNFSATSVDYPIINLGIDSIAQFSGTGPLYDGRIKPDIVAPGTGIVSAFGSYMYEAATASTCDRKTLKMSGTSSSTPLVSGHLALARQYFRDGFYPSGSASDPLSIPFEPSGMLLKAVAITGAKSLAGGLATNVGSVMGQAPDGLQGWGRFDLSSALPLVGFTNPNFRIAVADYGTIQDGEMIYLPGIRATGTGPIIATLVWHDYPGSGMTTRDLINDLDFGYLINYPINYPISPQNMTRTYNRTRADSVNNVERVELYNLQPRDNVTFVVHGRAIRHSLLTTPDAQRPQRWSVLVAGHFTGTLRTPLNPVVARPVRVPAGNMLIQTPNGTCLTIRGISLFFDPAASACNSTAAVFNFIEEPDSTTGGYLYRIRESVTGRCLALGSGNIGFWPQLGPCGSLVAGQKFMVFANPNLPDGPLYQIVPEMNLSTTIDDRRCLGAALSIPRLFIGCDDGQMMSFRLDPPQLWYPFPLTFRVDFYPVTIDDANHYDYDYNILGSSSLYNLDLKVAWTWNGTDNIAGLGNYIGSVDAASVAGAVHGGDNIMYGTMYEEVHWQLGYTPPPTTYYVCVAWRTSAIMNQLRVTLTVFKNNPVATLTKIVDTGLFNIDGNTCSPSSVGYIGSYDLNSPPSLSAPSPSPPPPPVNNIYPLMFKADWLVLSGVTGRGNTLIDMDIVVSWTNRSITYEISYDFPSNGGGKYGGSSWDQRINTENIFFTSNPPQTRYDICLRASAWEERKPVLQATAVVMRFNSIVATFVRKLDMTPPMDGMCNSRAAGYLGSYTLGQELIPSPPQPSPRPPSPPSPSPPPLPPQPPSPPPTPTRIPPSPRQPEQLPGSSPSPPLKLPPPLLSPPLPSGETWLKCPDPLPFPSSLVTLYFCVAWFDSKGPAATAAYDWDMVVAWTDNEQTYEVNSIVNSTGGAVHGGDNTNLAGNPNAEVVFWPNGLADVRPDDYHVCVRWYQPGALNVTLTVSLGPTVVQTASAYWTSNTFFSKQCNPDAIGYVGSYTFTGRG</sequence>
<dbReference type="eggNOG" id="ENOG502QSWT">
    <property type="taxonomic scope" value="Eukaryota"/>
</dbReference>
<dbReference type="KEGG" id="vcn:VOLCADRAFT_106327"/>
<dbReference type="OrthoDB" id="545077at2759"/>
<dbReference type="InterPro" id="IPR008979">
    <property type="entry name" value="Galactose-bd-like_sf"/>
</dbReference>
<evidence type="ECO:0000256" key="2">
    <source>
        <dbReference type="ARBA" id="ARBA00022670"/>
    </source>
</evidence>
<dbReference type="SUPFAM" id="SSF49785">
    <property type="entry name" value="Galactose-binding domain-like"/>
    <property type="match status" value="1"/>
</dbReference>
<gene>
    <name evidence="7" type="ORF">VOLCADRAFT_106327</name>
</gene>
<dbReference type="EMBL" id="GL378362">
    <property type="protein sequence ID" value="EFJ44667.1"/>
    <property type="molecule type" value="Genomic_DNA"/>
</dbReference>
<name>D8U6L2_VOLCA</name>
<dbReference type="RefSeq" id="XP_002954243.1">
    <property type="nucleotide sequence ID" value="XM_002954197.1"/>
</dbReference>
<feature type="compositionally biased region" description="Pro residues" evidence="5">
    <location>
        <begin position="893"/>
        <end position="932"/>
    </location>
</feature>
<organism evidence="8">
    <name type="scientific">Volvox carteri f. nagariensis</name>
    <dbReference type="NCBI Taxonomy" id="3068"/>
    <lineage>
        <taxon>Eukaryota</taxon>
        <taxon>Viridiplantae</taxon>
        <taxon>Chlorophyta</taxon>
        <taxon>core chlorophytes</taxon>
        <taxon>Chlorophyceae</taxon>
        <taxon>CS clade</taxon>
        <taxon>Chlamydomonadales</taxon>
        <taxon>Volvocaceae</taxon>
        <taxon>Volvox</taxon>
    </lineage>
</organism>
<dbReference type="Gene3D" id="3.40.50.200">
    <property type="entry name" value="Peptidase S8/S53 domain"/>
    <property type="match status" value="1"/>
</dbReference>
<feature type="domain" description="Peptidase S8/S53" evidence="6">
    <location>
        <begin position="124"/>
        <end position="254"/>
    </location>
</feature>
<dbReference type="Gene3D" id="2.60.120.380">
    <property type="match status" value="1"/>
</dbReference>
<feature type="compositionally biased region" description="Pro residues" evidence="5">
    <location>
        <begin position="941"/>
        <end position="954"/>
    </location>
</feature>
<dbReference type="InterPro" id="IPR023828">
    <property type="entry name" value="Peptidase_S8_Ser-AS"/>
</dbReference>
<reference evidence="7 8" key="1">
    <citation type="journal article" date="2010" name="Science">
        <title>Genomic analysis of organismal complexity in the multicellular green alga Volvox carteri.</title>
        <authorList>
            <person name="Prochnik S.E."/>
            <person name="Umen J."/>
            <person name="Nedelcu A.M."/>
            <person name="Hallmann A."/>
            <person name="Miller S.M."/>
            <person name="Nishii I."/>
            <person name="Ferris P."/>
            <person name="Kuo A."/>
            <person name="Mitros T."/>
            <person name="Fritz-Laylin L.K."/>
            <person name="Hellsten U."/>
            <person name="Chapman J."/>
            <person name="Simakov O."/>
            <person name="Rensing S.A."/>
            <person name="Terry A."/>
            <person name="Pangilinan J."/>
            <person name="Kapitonov V."/>
            <person name="Jurka J."/>
            <person name="Salamov A."/>
            <person name="Shapiro H."/>
            <person name="Schmutz J."/>
            <person name="Grimwood J."/>
            <person name="Lindquist E."/>
            <person name="Lucas S."/>
            <person name="Grigoriev I.V."/>
            <person name="Schmitt R."/>
            <person name="Kirk D."/>
            <person name="Rokhsar D.S."/>
        </authorList>
    </citation>
    <scope>NUCLEOTIDE SEQUENCE [LARGE SCALE GENOMIC DNA]</scope>
    <source>
        <strain evidence="8">f. Nagariensis / Eve</strain>
    </source>
</reference>
<keyword evidence="8" id="KW-1185">Reference proteome</keyword>
<dbReference type="SUPFAM" id="SSF52743">
    <property type="entry name" value="Subtilisin-like"/>
    <property type="match status" value="1"/>
</dbReference>
<dbReference type="GO" id="GO:0006508">
    <property type="term" value="P:proteolysis"/>
    <property type="evidence" value="ECO:0007669"/>
    <property type="project" value="UniProtKB-KW"/>
</dbReference>
<evidence type="ECO:0000256" key="5">
    <source>
        <dbReference type="SAM" id="MobiDB-lite"/>
    </source>
</evidence>
<dbReference type="Proteomes" id="UP000001058">
    <property type="component" value="Unassembled WGS sequence"/>
</dbReference>
<dbReference type="STRING" id="3068.D8U6L2"/>
<dbReference type="GO" id="GO:0004252">
    <property type="term" value="F:serine-type endopeptidase activity"/>
    <property type="evidence" value="ECO:0007669"/>
    <property type="project" value="InterPro"/>
</dbReference>
<dbReference type="Pfam" id="PF00082">
    <property type="entry name" value="Peptidase_S8"/>
    <property type="match status" value="1"/>
</dbReference>
<accession>D8U6L2</accession>
<dbReference type="InterPro" id="IPR036852">
    <property type="entry name" value="Peptidase_S8/S53_dom_sf"/>
</dbReference>
<dbReference type="InterPro" id="IPR000209">
    <property type="entry name" value="Peptidase_S8/S53_dom"/>
</dbReference>
<dbReference type="PROSITE" id="PS00138">
    <property type="entry name" value="SUBTILASE_SER"/>
    <property type="match status" value="1"/>
</dbReference>
<dbReference type="PANTHER" id="PTHR43399:SF4">
    <property type="entry name" value="CELL WALL-ASSOCIATED PROTEASE"/>
    <property type="match status" value="1"/>
</dbReference>
<dbReference type="PANTHER" id="PTHR43399">
    <property type="entry name" value="SUBTILISIN-RELATED"/>
    <property type="match status" value="1"/>
</dbReference>
<protein>
    <recommendedName>
        <fullName evidence="6">Peptidase S8/S53 domain-containing protein</fullName>
    </recommendedName>
</protein>
<dbReference type="InterPro" id="IPR051048">
    <property type="entry name" value="Peptidase_S8/S53_subtilisin"/>
</dbReference>
<evidence type="ECO:0000256" key="1">
    <source>
        <dbReference type="ARBA" id="ARBA00011073"/>
    </source>
</evidence>
<dbReference type="GeneID" id="9624085"/>
<evidence type="ECO:0000256" key="4">
    <source>
        <dbReference type="ARBA" id="ARBA00022825"/>
    </source>
</evidence>
<feature type="region of interest" description="Disordered" evidence="5">
    <location>
        <begin position="888"/>
        <end position="954"/>
    </location>
</feature>
<keyword evidence="2" id="KW-0645">Protease</keyword>
<evidence type="ECO:0000313" key="7">
    <source>
        <dbReference type="EMBL" id="EFJ44667.1"/>
    </source>
</evidence>
<dbReference type="AlphaFoldDB" id="D8U6L2"/>
<evidence type="ECO:0000259" key="6">
    <source>
        <dbReference type="Pfam" id="PF00082"/>
    </source>
</evidence>